<evidence type="ECO:0000313" key="4">
    <source>
        <dbReference type="Proteomes" id="UP001596047"/>
    </source>
</evidence>
<dbReference type="InterPro" id="IPR050345">
    <property type="entry name" value="Aliph_Amidase/BUP"/>
</dbReference>
<dbReference type="Gene3D" id="3.60.110.10">
    <property type="entry name" value="Carbon-nitrogen hydrolase"/>
    <property type="match status" value="2"/>
</dbReference>
<gene>
    <name evidence="3" type="ORF">ACFPYJ_29870</name>
</gene>
<dbReference type="PANTHER" id="PTHR43674">
    <property type="entry name" value="NITRILASE C965.09-RELATED"/>
    <property type="match status" value="1"/>
</dbReference>
<dbReference type="GO" id="GO:0016787">
    <property type="term" value="F:hydrolase activity"/>
    <property type="evidence" value="ECO:0007669"/>
    <property type="project" value="UniProtKB-KW"/>
</dbReference>
<keyword evidence="4" id="KW-1185">Reference proteome</keyword>
<protein>
    <submittedName>
        <fullName evidence="3">Carbon-nitrogen hydrolase family protein</fullName>
    </submittedName>
</protein>
<name>A0ABW0W8B0_9BACL</name>
<dbReference type="InterPro" id="IPR003010">
    <property type="entry name" value="C-N_Hydrolase"/>
</dbReference>
<dbReference type="RefSeq" id="WP_379191905.1">
    <property type="nucleotide sequence ID" value="NZ_JBHSOW010000119.1"/>
</dbReference>
<organism evidence="3 4">
    <name type="scientific">Paenibacillus solisilvae</name>
    <dbReference type="NCBI Taxonomy" id="2486751"/>
    <lineage>
        <taxon>Bacteria</taxon>
        <taxon>Bacillati</taxon>
        <taxon>Bacillota</taxon>
        <taxon>Bacilli</taxon>
        <taxon>Bacillales</taxon>
        <taxon>Paenibacillaceae</taxon>
        <taxon>Paenibacillus</taxon>
    </lineage>
</organism>
<dbReference type="Pfam" id="PF00795">
    <property type="entry name" value="CN_hydrolase"/>
    <property type="match status" value="2"/>
</dbReference>
<sequence>MKDKARIIVTSLPINDGIRFLPELAQQAVEKELAEIQGRDIDLVLFPQYTAIEEEHNAGQAGIVQLLHHFAQKNRCYVVYNVLRKSGERQSCVSVITDRDGKVVGEYIKTHRIEGLDLDLLLGSETPVFELDFGKVALLAGTDLYFPEVAEIYSVKGAELLLCSLGPSILRDDTEIQRLLKGRSVADYVYVAASSYSSEETLYMASNVELYHGANREIDISGSLSESFNAFGLGKHTGRAIVYDMRGEIIAGTGRESGHAEGQLDLHRKRNLIQYNFGTGGILFHQNERGIFEALGRPYNQEQARQFVSKPVVSLVHIPYKDTFQNTAEDWYKPILEKIKLAAGRGSDLVVCSEYSRGDDGRPQTEGLDELLQGCSLISRDYGCYIAINEGIDGMNTSLLFGRDGAIIHKYVKVNPLNMMYQKMLPAGEVIEPVELDFGKVGFMICADSYCQEIPRVHALKGADMIILQTQSWGYDANAINEGVARAWAIENHMTILTNGFPTSQVTHRSNVIDPTGETVFASDYAKEDIYTVAIDLEVVRNRPSFKLVDSKVTRESDLRERLMQARRPELYAPLATGRL</sequence>
<evidence type="ECO:0000259" key="2">
    <source>
        <dbReference type="PROSITE" id="PS50263"/>
    </source>
</evidence>
<evidence type="ECO:0000313" key="3">
    <source>
        <dbReference type="EMBL" id="MFC5653249.1"/>
    </source>
</evidence>
<dbReference type="SUPFAM" id="SSF56317">
    <property type="entry name" value="Carbon-nitrogen hydrolase"/>
    <property type="match status" value="2"/>
</dbReference>
<accession>A0ABW0W8B0</accession>
<reference evidence="4" key="1">
    <citation type="journal article" date="2019" name="Int. J. Syst. Evol. Microbiol.">
        <title>The Global Catalogue of Microorganisms (GCM) 10K type strain sequencing project: providing services to taxonomists for standard genome sequencing and annotation.</title>
        <authorList>
            <consortium name="The Broad Institute Genomics Platform"/>
            <consortium name="The Broad Institute Genome Sequencing Center for Infectious Disease"/>
            <person name="Wu L."/>
            <person name="Ma J."/>
        </authorList>
    </citation>
    <scope>NUCLEOTIDE SEQUENCE [LARGE SCALE GENOMIC DNA]</scope>
    <source>
        <strain evidence="4">CGMCC 1.3240</strain>
    </source>
</reference>
<dbReference type="InterPro" id="IPR036526">
    <property type="entry name" value="C-N_Hydrolase_sf"/>
</dbReference>
<dbReference type="PROSITE" id="PS50263">
    <property type="entry name" value="CN_HYDROLASE"/>
    <property type="match status" value="2"/>
</dbReference>
<keyword evidence="1 3" id="KW-0378">Hydrolase</keyword>
<dbReference type="PANTHER" id="PTHR43674:SF2">
    <property type="entry name" value="BETA-UREIDOPROPIONASE"/>
    <property type="match status" value="1"/>
</dbReference>
<evidence type="ECO:0000256" key="1">
    <source>
        <dbReference type="ARBA" id="ARBA00022801"/>
    </source>
</evidence>
<feature type="domain" description="CN hydrolase" evidence="2">
    <location>
        <begin position="313"/>
        <end position="537"/>
    </location>
</feature>
<comment type="caution">
    <text evidence="3">The sequence shown here is derived from an EMBL/GenBank/DDBJ whole genome shotgun (WGS) entry which is preliminary data.</text>
</comment>
<dbReference type="EMBL" id="JBHSOW010000119">
    <property type="protein sequence ID" value="MFC5653249.1"/>
    <property type="molecule type" value="Genomic_DNA"/>
</dbReference>
<proteinExistence type="predicted"/>
<feature type="domain" description="CN hydrolase" evidence="2">
    <location>
        <begin position="5"/>
        <end position="266"/>
    </location>
</feature>
<dbReference type="Proteomes" id="UP001596047">
    <property type="component" value="Unassembled WGS sequence"/>
</dbReference>
<dbReference type="CDD" id="cd07197">
    <property type="entry name" value="nitrilase"/>
    <property type="match status" value="2"/>
</dbReference>